<feature type="transmembrane region" description="Helical" evidence="8">
    <location>
        <begin position="210"/>
        <end position="228"/>
    </location>
</feature>
<evidence type="ECO:0000256" key="2">
    <source>
        <dbReference type="ARBA" id="ARBA00010735"/>
    </source>
</evidence>
<sequence length="237" mass="25535">METAAYIEKDDSLRRGLTAGLSIAFGYMPVAITFGLLAGSTGLTVFEAVLMSMLVFAGAAQYMALSMIAIGAGALEIVLATFIVNFRHLLMSASINERAEPTSKKFRSLFGFFLTDEVFAVSSVKQPPVSGSYILGVGLSAYSSWVGFTAAGYFTGALLPAVLQESMGIALYALFIALLVPSVKEEGRPVIILALMGGGFHWIYQLFMETGWAIMSATITAVILYELLDVKRRKDHE</sequence>
<comment type="similarity">
    <text evidence="2">Belongs to the AzlC family.</text>
</comment>
<evidence type="ECO:0000256" key="6">
    <source>
        <dbReference type="ARBA" id="ARBA00022989"/>
    </source>
</evidence>
<feature type="transmembrane region" description="Helical" evidence="8">
    <location>
        <begin position="161"/>
        <end position="180"/>
    </location>
</feature>
<keyword evidence="5 8" id="KW-0812">Transmembrane</keyword>
<name>A0AAJ8LT09_9BACI</name>
<dbReference type="Proteomes" id="UP000321816">
    <property type="component" value="Chromosome"/>
</dbReference>
<evidence type="ECO:0000256" key="3">
    <source>
        <dbReference type="ARBA" id="ARBA00022448"/>
    </source>
</evidence>
<dbReference type="GO" id="GO:0005886">
    <property type="term" value="C:plasma membrane"/>
    <property type="evidence" value="ECO:0007669"/>
    <property type="project" value="UniProtKB-SubCell"/>
</dbReference>
<dbReference type="AlphaFoldDB" id="A0AAJ8LT09"/>
<keyword evidence="4" id="KW-1003">Cell membrane</keyword>
<keyword evidence="6 8" id="KW-1133">Transmembrane helix</keyword>
<evidence type="ECO:0000256" key="8">
    <source>
        <dbReference type="SAM" id="Phobius"/>
    </source>
</evidence>
<evidence type="ECO:0000256" key="1">
    <source>
        <dbReference type="ARBA" id="ARBA00004651"/>
    </source>
</evidence>
<feature type="transmembrane region" description="Helical" evidence="8">
    <location>
        <begin position="133"/>
        <end position="155"/>
    </location>
</feature>
<dbReference type="GO" id="GO:1903785">
    <property type="term" value="P:L-valine transmembrane transport"/>
    <property type="evidence" value="ECO:0007669"/>
    <property type="project" value="TreeGrafter"/>
</dbReference>
<dbReference type="KEGG" id="ahal:FTX54_011810"/>
<keyword evidence="3" id="KW-0813">Transport</keyword>
<dbReference type="PANTHER" id="PTHR34979">
    <property type="entry name" value="INNER MEMBRANE PROTEIN YGAZ"/>
    <property type="match status" value="1"/>
</dbReference>
<dbReference type="Pfam" id="PF03591">
    <property type="entry name" value="AzlC"/>
    <property type="match status" value="1"/>
</dbReference>
<proteinExistence type="inferred from homology"/>
<evidence type="ECO:0000256" key="7">
    <source>
        <dbReference type="ARBA" id="ARBA00023136"/>
    </source>
</evidence>
<keyword evidence="7 8" id="KW-0472">Membrane</keyword>
<protein>
    <submittedName>
        <fullName evidence="9">AzlC family ABC transporter permease</fullName>
    </submittedName>
</protein>
<comment type="subcellular location">
    <subcellularLocation>
        <location evidence="1">Cell membrane</location>
        <topology evidence="1">Multi-pass membrane protein</topology>
    </subcellularLocation>
</comment>
<feature type="transmembrane region" description="Helical" evidence="8">
    <location>
        <begin position="59"/>
        <end position="84"/>
    </location>
</feature>
<gene>
    <name evidence="9" type="ORF">FTX54_011810</name>
</gene>
<keyword evidence="10" id="KW-1185">Reference proteome</keyword>
<organism evidence="9 10">
    <name type="scientific">Alkalicoccus halolimnae</name>
    <dbReference type="NCBI Taxonomy" id="1667239"/>
    <lineage>
        <taxon>Bacteria</taxon>
        <taxon>Bacillati</taxon>
        <taxon>Bacillota</taxon>
        <taxon>Bacilli</taxon>
        <taxon>Bacillales</taxon>
        <taxon>Bacillaceae</taxon>
        <taxon>Alkalicoccus</taxon>
    </lineage>
</organism>
<dbReference type="RefSeq" id="WP_246125604.1">
    <property type="nucleotide sequence ID" value="NZ_CP144914.1"/>
</dbReference>
<reference evidence="9 10" key="1">
    <citation type="submission" date="2024-01" db="EMBL/GenBank/DDBJ databases">
        <title>Complete Genome Sequence of Alkalicoccus halolimnae BZ-SZ-XJ29T, a Moderately Halophilic Bacterium Isolated from a Salt Lake.</title>
        <authorList>
            <person name="Zhao B."/>
        </authorList>
    </citation>
    <scope>NUCLEOTIDE SEQUENCE [LARGE SCALE GENOMIC DNA]</scope>
    <source>
        <strain evidence="9 10">BZ-SZ-XJ29</strain>
    </source>
</reference>
<feature type="transmembrane region" description="Helical" evidence="8">
    <location>
        <begin position="187"/>
        <end position="204"/>
    </location>
</feature>
<evidence type="ECO:0000256" key="5">
    <source>
        <dbReference type="ARBA" id="ARBA00022692"/>
    </source>
</evidence>
<feature type="transmembrane region" description="Helical" evidence="8">
    <location>
        <begin position="17"/>
        <end position="39"/>
    </location>
</feature>
<dbReference type="InterPro" id="IPR011606">
    <property type="entry name" value="Brnchd-chn_aa_trnsp_permease"/>
</dbReference>
<accession>A0AAJ8LT09</accession>
<evidence type="ECO:0000256" key="4">
    <source>
        <dbReference type="ARBA" id="ARBA00022475"/>
    </source>
</evidence>
<evidence type="ECO:0000313" key="9">
    <source>
        <dbReference type="EMBL" id="WWD79102.1"/>
    </source>
</evidence>
<dbReference type="PANTHER" id="PTHR34979:SF1">
    <property type="entry name" value="INNER MEMBRANE PROTEIN YGAZ"/>
    <property type="match status" value="1"/>
</dbReference>
<dbReference type="EMBL" id="CP144914">
    <property type="protein sequence ID" value="WWD79102.1"/>
    <property type="molecule type" value="Genomic_DNA"/>
</dbReference>
<evidence type="ECO:0000313" key="10">
    <source>
        <dbReference type="Proteomes" id="UP000321816"/>
    </source>
</evidence>